<keyword evidence="2" id="KW-0808">Transferase</keyword>
<evidence type="ECO:0000256" key="1">
    <source>
        <dbReference type="SAM" id="MobiDB-lite"/>
    </source>
</evidence>
<feature type="region of interest" description="Disordered" evidence="1">
    <location>
        <begin position="100"/>
        <end position="119"/>
    </location>
</feature>
<accession>A0A6L2NTE7</accession>
<name>A0A6L2NTE7_TANCI</name>
<feature type="compositionally biased region" description="Basic and acidic residues" evidence="1">
    <location>
        <begin position="175"/>
        <end position="184"/>
    </location>
</feature>
<gene>
    <name evidence="2" type="ORF">Tci_060310</name>
</gene>
<dbReference type="GO" id="GO:0005886">
    <property type="term" value="C:plasma membrane"/>
    <property type="evidence" value="ECO:0007669"/>
    <property type="project" value="InterPro"/>
</dbReference>
<keyword evidence="2" id="KW-0418">Kinase</keyword>
<dbReference type="GO" id="GO:0016301">
    <property type="term" value="F:kinase activity"/>
    <property type="evidence" value="ECO:0007669"/>
    <property type="project" value="UniProtKB-KW"/>
</dbReference>
<dbReference type="EMBL" id="BKCJ010009727">
    <property type="protein sequence ID" value="GEU88332.1"/>
    <property type="molecule type" value="Genomic_DNA"/>
</dbReference>
<organism evidence="2">
    <name type="scientific">Tanacetum cinerariifolium</name>
    <name type="common">Dalmatian daisy</name>
    <name type="synonym">Chrysanthemum cinerariifolium</name>
    <dbReference type="NCBI Taxonomy" id="118510"/>
    <lineage>
        <taxon>Eukaryota</taxon>
        <taxon>Viridiplantae</taxon>
        <taxon>Streptophyta</taxon>
        <taxon>Embryophyta</taxon>
        <taxon>Tracheophyta</taxon>
        <taxon>Spermatophyta</taxon>
        <taxon>Magnoliopsida</taxon>
        <taxon>eudicotyledons</taxon>
        <taxon>Gunneridae</taxon>
        <taxon>Pentapetalae</taxon>
        <taxon>asterids</taxon>
        <taxon>campanulids</taxon>
        <taxon>Asterales</taxon>
        <taxon>Asteraceae</taxon>
        <taxon>Asteroideae</taxon>
        <taxon>Anthemideae</taxon>
        <taxon>Anthemidinae</taxon>
        <taxon>Tanacetum</taxon>
    </lineage>
</organism>
<feature type="region of interest" description="Disordered" evidence="1">
    <location>
        <begin position="169"/>
        <end position="211"/>
    </location>
</feature>
<proteinExistence type="predicted"/>
<feature type="compositionally biased region" description="Basic and acidic residues" evidence="1">
    <location>
        <begin position="100"/>
        <end position="110"/>
    </location>
</feature>
<reference evidence="2" key="1">
    <citation type="journal article" date="2019" name="Sci. Rep.">
        <title>Draft genome of Tanacetum cinerariifolium, the natural source of mosquito coil.</title>
        <authorList>
            <person name="Yamashiro T."/>
            <person name="Shiraishi A."/>
            <person name="Satake H."/>
            <person name="Nakayama K."/>
        </authorList>
    </citation>
    <scope>NUCLEOTIDE SEQUENCE</scope>
</reference>
<dbReference type="PANTHER" id="PTHR33929:SF13">
    <property type="entry name" value="MEMBRANE-ASSOCIATED KINASE REGULATOR 2_5"/>
    <property type="match status" value="1"/>
</dbReference>
<dbReference type="PANTHER" id="PTHR33929">
    <property type="entry name" value="MEMBRANE-ASSOCIATED KINASE REGULATOR 2-RELATED"/>
    <property type="match status" value="1"/>
</dbReference>
<dbReference type="InterPro" id="IPR039619">
    <property type="entry name" value="MAKR2/5"/>
</dbReference>
<evidence type="ECO:0000313" key="2">
    <source>
        <dbReference type="EMBL" id="GEU88332.1"/>
    </source>
</evidence>
<comment type="caution">
    <text evidence="2">The sequence shown here is derived from an EMBL/GenBank/DDBJ whole genome shotgun (WGS) entry which is preliminary data.</text>
</comment>
<protein>
    <submittedName>
        <fullName evidence="2">Probable membrane-associated kinase regulator 2</fullName>
    </submittedName>
</protein>
<feature type="compositionally biased region" description="Low complexity" evidence="1">
    <location>
        <begin position="185"/>
        <end position="199"/>
    </location>
</feature>
<dbReference type="AlphaFoldDB" id="A0A6L2NTE7"/>
<sequence length="281" mass="31447">MDVFSLLKFWKLTSGGIDPSVRHYESSVGDDEESFFDLVLEDDNCSNIDKNSSFSSSFRFSSPNEKVLSKNNKKKSLLKMPQSPLRTLILGLQNNKPKIEKAQPKSKVETVAETETETESEAVEVKIGALLKRDNSLRYKLNTDKLFENNDQNSSKRFSKDVVNKYLNKMKPARKSNEKSRFSEKSITPSSSPTSSVFSPRKEEKQGVNGGVFKVRKHLGKSRSASAILQTHVTKSDDSALEQQDSIKGAILHCKKSYHSPSLQDLKVLSRSGTAPLDHES</sequence>